<dbReference type="Proteomes" id="UP000177117">
    <property type="component" value="Unassembled WGS sequence"/>
</dbReference>
<proteinExistence type="predicted"/>
<evidence type="ECO:0000313" key="1">
    <source>
        <dbReference type="EMBL" id="OGM99475.1"/>
    </source>
</evidence>
<dbReference type="InterPro" id="IPR009003">
    <property type="entry name" value="Peptidase_S1_PA"/>
</dbReference>
<accession>A0A1F8EHE6</accession>
<dbReference type="AlphaFoldDB" id="A0A1F8EHE6"/>
<dbReference type="PROSITE" id="PS51257">
    <property type="entry name" value="PROKAR_LIPOPROTEIN"/>
    <property type="match status" value="1"/>
</dbReference>
<protein>
    <recommendedName>
        <fullName evidence="3">Serine protease</fullName>
    </recommendedName>
</protein>
<evidence type="ECO:0000313" key="2">
    <source>
        <dbReference type="Proteomes" id="UP000177117"/>
    </source>
</evidence>
<sequence length="302" mass="33704">MNLKRLLAIVLLLVWVIGCGPKVEKVSGCGRSNTYDQNFKSDIAWVVLEWNCKPYGYGSGFLIDKEKGAFYTNKHVSNMFDALGKGSHKIFFNGKVYNAAIVRPHLLVDVALVKITDSFDFSEFPDTAPIADSEPITGDSVWIEGLHPHPLNVREADEADGFKFLALSVYKDHYRLSSKENEDKTEIVFEKFEALIEVADTNIKIGGQGQSMVQDIRNLSNLYMGIRTKKDHRFPFGGLSGTVVRNSKGETVGIMTGESTEADYDKDKVQPLGNGYFVAERVYKMAAITPIKAVNDLKKYLD</sequence>
<dbReference type="SUPFAM" id="SSF50494">
    <property type="entry name" value="Trypsin-like serine proteases"/>
    <property type="match status" value="1"/>
</dbReference>
<comment type="caution">
    <text evidence="1">The sequence shown here is derived from an EMBL/GenBank/DDBJ whole genome shotgun (WGS) entry which is preliminary data.</text>
</comment>
<name>A0A1F8EHE6_9BACT</name>
<dbReference type="Pfam" id="PF13365">
    <property type="entry name" value="Trypsin_2"/>
    <property type="match status" value="1"/>
</dbReference>
<reference evidence="1 2" key="1">
    <citation type="journal article" date="2016" name="Nat. Commun.">
        <title>Thousands of microbial genomes shed light on interconnected biogeochemical processes in an aquifer system.</title>
        <authorList>
            <person name="Anantharaman K."/>
            <person name="Brown C.T."/>
            <person name="Hug L.A."/>
            <person name="Sharon I."/>
            <person name="Castelle C.J."/>
            <person name="Probst A.J."/>
            <person name="Thomas B.C."/>
            <person name="Singh A."/>
            <person name="Wilkins M.J."/>
            <person name="Karaoz U."/>
            <person name="Brodie E.L."/>
            <person name="Williams K.H."/>
            <person name="Hubbard S.S."/>
            <person name="Banfield J.F."/>
        </authorList>
    </citation>
    <scope>NUCLEOTIDE SEQUENCE [LARGE SCALE GENOMIC DNA]</scope>
</reference>
<gene>
    <name evidence="1" type="ORF">A2650_02880</name>
</gene>
<dbReference type="Gene3D" id="2.40.10.120">
    <property type="match status" value="1"/>
</dbReference>
<dbReference type="EMBL" id="MGJD01000044">
    <property type="protein sequence ID" value="OGM99475.1"/>
    <property type="molecule type" value="Genomic_DNA"/>
</dbReference>
<evidence type="ECO:0008006" key="3">
    <source>
        <dbReference type="Google" id="ProtNLM"/>
    </source>
</evidence>
<organism evidence="1 2">
    <name type="scientific">Candidatus Yanofskybacteria bacterium RIFCSPHIGHO2_01_FULL_41_53</name>
    <dbReference type="NCBI Taxonomy" id="1802663"/>
    <lineage>
        <taxon>Bacteria</taxon>
        <taxon>Candidatus Yanofskyibacteriota</taxon>
    </lineage>
</organism>